<dbReference type="Proteomes" id="UP000276215">
    <property type="component" value="Unassembled WGS sequence"/>
</dbReference>
<feature type="region of interest" description="Disordered" evidence="1">
    <location>
        <begin position="188"/>
        <end position="209"/>
    </location>
</feature>
<feature type="region of interest" description="Disordered" evidence="1">
    <location>
        <begin position="1"/>
        <end position="59"/>
    </location>
</feature>
<gene>
    <name evidence="2" type="ORF">L873DRAFT_1796971</name>
</gene>
<organism evidence="2 3">
    <name type="scientific">Choiromyces venosus 120613-1</name>
    <dbReference type="NCBI Taxonomy" id="1336337"/>
    <lineage>
        <taxon>Eukaryota</taxon>
        <taxon>Fungi</taxon>
        <taxon>Dikarya</taxon>
        <taxon>Ascomycota</taxon>
        <taxon>Pezizomycotina</taxon>
        <taxon>Pezizomycetes</taxon>
        <taxon>Pezizales</taxon>
        <taxon>Tuberaceae</taxon>
        <taxon>Choiromyces</taxon>
    </lineage>
</organism>
<evidence type="ECO:0000256" key="1">
    <source>
        <dbReference type="SAM" id="MobiDB-lite"/>
    </source>
</evidence>
<name>A0A3N4K9T4_9PEZI</name>
<evidence type="ECO:0000313" key="2">
    <source>
        <dbReference type="EMBL" id="RPB06052.1"/>
    </source>
</evidence>
<dbReference type="AlphaFoldDB" id="A0A3N4K9T4"/>
<dbReference type="EMBL" id="ML120351">
    <property type="protein sequence ID" value="RPB06052.1"/>
    <property type="molecule type" value="Genomic_DNA"/>
</dbReference>
<evidence type="ECO:0000313" key="3">
    <source>
        <dbReference type="Proteomes" id="UP000276215"/>
    </source>
</evidence>
<feature type="compositionally biased region" description="Basic and acidic residues" evidence="1">
    <location>
        <begin position="8"/>
        <end position="44"/>
    </location>
</feature>
<proteinExistence type="predicted"/>
<protein>
    <submittedName>
        <fullName evidence="2">Uncharacterized protein</fullName>
    </submittedName>
</protein>
<dbReference type="OrthoDB" id="5365245at2759"/>
<feature type="region of interest" description="Disordered" evidence="1">
    <location>
        <begin position="244"/>
        <end position="265"/>
    </location>
</feature>
<sequence>MHPRKRRQFLEEKEDNNSRDSGRSSKPEPHDGSTTRLSESKNEESISLGHPSASGPPAKRLAMITTAKPTTRLPPAEAAAALDALRSAPNLTQAIREGFRDAVLIHALKLRIRNADRMIERWSFDRSSHPERHEAIDKKISDLVSWADSAKEVCALEDQIYNLMAWVLFRLRDGYWAFVQKIPPDFSPVSSVGNSKSSPKGKGKSAKSDFHGWACDSPVCRKSFKDGQYRISFEPPVHSGTFSNSDVIDLNHDNNNQGEEEKSSIPNNEQDCAFFCLSCFEELLMPEPKNKVEAKSTNPLSWEYIGHGYFHLPDGEPIRPSLSCRIYDRFKAETRSDSHEAFLLGPNEESVVQMWKNYNYNQGLSKLSIGGSSLSSKGPANLRRNCTVEGVDGRGLAQAMAAHRLNNPVSSHS</sequence>
<reference evidence="2 3" key="1">
    <citation type="journal article" date="2018" name="Nat. Ecol. Evol.">
        <title>Pezizomycetes genomes reveal the molecular basis of ectomycorrhizal truffle lifestyle.</title>
        <authorList>
            <person name="Murat C."/>
            <person name="Payen T."/>
            <person name="Noel B."/>
            <person name="Kuo A."/>
            <person name="Morin E."/>
            <person name="Chen J."/>
            <person name="Kohler A."/>
            <person name="Krizsan K."/>
            <person name="Balestrini R."/>
            <person name="Da Silva C."/>
            <person name="Montanini B."/>
            <person name="Hainaut M."/>
            <person name="Levati E."/>
            <person name="Barry K.W."/>
            <person name="Belfiori B."/>
            <person name="Cichocki N."/>
            <person name="Clum A."/>
            <person name="Dockter R.B."/>
            <person name="Fauchery L."/>
            <person name="Guy J."/>
            <person name="Iotti M."/>
            <person name="Le Tacon F."/>
            <person name="Lindquist E.A."/>
            <person name="Lipzen A."/>
            <person name="Malagnac F."/>
            <person name="Mello A."/>
            <person name="Molinier V."/>
            <person name="Miyauchi S."/>
            <person name="Poulain J."/>
            <person name="Riccioni C."/>
            <person name="Rubini A."/>
            <person name="Sitrit Y."/>
            <person name="Splivallo R."/>
            <person name="Traeger S."/>
            <person name="Wang M."/>
            <person name="Zifcakova L."/>
            <person name="Wipf D."/>
            <person name="Zambonelli A."/>
            <person name="Paolocci F."/>
            <person name="Nowrousian M."/>
            <person name="Ottonello S."/>
            <person name="Baldrian P."/>
            <person name="Spatafora J.W."/>
            <person name="Henrissat B."/>
            <person name="Nagy L.G."/>
            <person name="Aury J.M."/>
            <person name="Wincker P."/>
            <person name="Grigoriev I.V."/>
            <person name="Bonfante P."/>
            <person name="Martin F.M."/>
        </authorList>
    </citation>
    <scope>NUCLEOTIDE SEQUENCE [LARGE SCALE GENOMIC DNA]</scope>
    <source>
        <strain evidence="2 3">120613-1</strain>
    </source>
</reference>
<accession>A0A3N4K9T4</accession>
<feature type="compositionally biased region" description="Low complexity" evidence="1">
    <location>
        <begin position="188"/>
        <end position="198"/>
    </location>
</feature>
<keyword evidence="3" id="KW-1185">Reference proteome</keyword>